<comment type="caution">
    <text evidence="2">The sequence shown here is derived from an EMBL/GenBank/DDBJ whole genome shotgun (WGS) entry which is preliminary data.</text>
</comment>
<accession>A0A084SUM4</accession>
<dbReference type="InterPro" id="IPR004360">
    <property type="entry name" value="Glyas_Fos-R_dOase_dom"/>
</dbReference>
<proteinExistence type="predicted"/>
<dbReference type="InterPro" id="IPR037523">
    <property type="entry name" value="VOC_core"/>
</dbReference>
<reference evidence="2 3" key="1">
    <citation type="submission" date="2014-07" db="EMBL/GenBank/DDBJ databases">
        <title>Draft Genome Sequence of Gephyronic Acid Producer, Cystobacter violaceus Strain Cb vi76.</title>
        <authorList>
            <person name="Stevens D.C."/>
            <person name="Young J."/>
            <person name="Carmichael R."/>
            <person name="Tan J."/>
            <person name="Taylor R.E."/>
        </authorList>
    </citation>
    <scope>NUCLEOTIDE SEQUENCE [LARGE SCALE GENOMIC DNA]</scope>
    <source>
        <strain evidence="2 3">Cb vi76</strain>
    </source>
</reference>
<sequence>MEQTYEPLAARDAVANLAVKDLRRARKFYEETLGLKPVHEEGGEVVVYRSGNSTVNVYRSDYAGTNQATAVTWTVGNIEEVVKVLRSRGVTFEHYDMPGTRLEGDIHASSGMKVAWFKDPDGNILNLISTEGGQ</sequence>
<dbReference type="CDD" id="cd06587">
    <property type="entry name" value="VOC"/>
    <property type="match status" value="1"/>
</dbReference>
<evidence type="ECO:0000313" key="2">
    <source>
        <dbReference type="EMBL" id="KFA92159.1"/>
    </source>
</evidence>
<organism evidence="2 3">
    <name type="scientific">Archangium violaceum Cb vi76</name>
    <dbReference type="NCBI Taxonomy" id="1406225"/>
    <lineage>
        <taxon>Bacteria</taxon>
        <taxon>Pseudomonadati</taxon>
        <taxon>Myxococcota</taxon>
        <taxon>Myxococcia</taxon>
        <taxon>Myxococcales</taxon>
        <taxon>Cystobacterineae</taxon>
        <taxon>Archangiaceae</taxon>
        <taxon>Archangium</taxon>
    </lineage>
</organism>
<dbReference type="Proteomes" id="UP000028547">
    <property type="component" value="Unassembled WGS sequence"/>
</dbReference>
<feature type="domain" description="VOC" evidence="1">
    <location>
        <begin position="10"/>
        <end position="130"/>
    </location>
</feature>
<dbReference type="Pfam" id="PF00903">
    <property type="entry name" value="Glyoxalase"/>
    <property type="match status" value="1"/>
</dbReference>
<gene>
    <name evidence="2" type="ORF">Q664_17850</name>
</gene>
<dbReference type="RefSeq" id="WP_043396160.1">
    <property type="nucleotide sequence ID" value="NZ_JPMI01000109.1"/>
</dbReference>
<dbReference type="Gene3D" id="3.10.180.10">
    <property type="entry name" value="2,3-Dihydroxybiphenyl 1,2-Dioxygenase, domain 1"/>
    <property type="match status" value="1"/>
</dbReference>
<name>A0A084SUM4_9BACT</name>
<dbReference type="InterPro" id="IPR029068">
    <property type="entry name" value="Glyas_Bleomycin-R_OHBP_Dase"/>
</dbReference>
<protein>
    <submittedName>
        <fullName evidence="2">Glyoxalase</fullName>
    </submittedName>
</protein>
<dbReference type="EMBL" id="JPMI01000109">
    <property type="protein sequence ID" value="KFA92159.1"/>
    <property type="molecule type" value="Genomic_DNA"/>
</dbReference>
<dbReference type="AlphaFoldDB" id="A0A084SUM4"/>
<dbReference type="SUPFAM" id="SSF54593">
    <property type="entry name" value="Glyoxalase/Bleomycin resistance protein/Dihydroxybiphenyl dioxygenase"/>
    <property type="match status" value="1"/>
</dbReference>
<evidence type="ECO:0000259" key="1">
    <source>
        <dbReference type="PROSITE" id="PS51819"/>
    </source>
</evidence>
<evidence type="ECO:0000313" key="3">
    <source>
        <dbReference type="Proteomes" id="UP000028547"/>
    </source>
</evidence>
<dbReference type="PROSITE" id="PS51819">
    <property type="entry name" value="VOC"/>
    <property type="match status" value="1"/>
</dbReference>